<name>A0A5C6BF21_9BACT</name>
<dbReference type="EMBL" id="SJPU01000006">
    <property type="protein sequence ID" value="TWU09896.1"/>
    <property type="molecule type" value="Genomic_DNA"/>
</dbReference>
<evidence type="ECO:0000313" key="2">
    <source>
        <dbReference type="Proteomes" id="UP000319908"/>
    </source>
</evidence>
<dbReference type="Proteomes" id="UP000319908">
    <property type="component" value="Unassembled WGS sequence"/>
</dbReference>
<comment type="caution">
    <text evidence="1">The sequence shown here is derived from an EMBL/GenBank/DDBJ whole genome shotgun (WGS) entry which is preliminary data.</text>
</comment>
<accession>A0A5C6BF21</accession>
<evidence type="ECO:0000313" key="1">
    <source>
        <dbReference type="EMBL" id="TWU09896.1"/>
    </source>
</evidence>
<dbReference type="AlphaFoldDB" id="A0A5C6BF21"/>
<keyword evidence="2" id="KW-1185">Reference proteome</keyword>
<sequence>MPLDRDLTLNLLASEMILAGDFTTPNQGDEPCVTY</sequence>
<gene>
    <name evidence="1" type="ORF">Poly21_54450</name>
</gene>
<organism evidence="1 2">
    <name type="scientific">Allorhodopirellula heiligendammensis</name>
    <dbReference type="NCBI Taxonomy" id="2714739"/>
    <lineage>
        <taxon>Bacteria</taxon>
        <taxon>Pseudomonadati</taxon>
        <taxon>Planctomycetota</taxon>
        <taxon>Planctomycetia</taxon>
        <taxon>Pirellulales</taxon>
        <taxon>Pirellulaceae</taxon>
        <taxon>Allorhodopirellula</taxon>
    </lineage>
</organism>
<reference evidence="1 2" key="1">
    <citation type="journal article" date="2020" name="Antonie Van Leeuwenhoek">
        <title>Rhodopirellula heiligendammensis sp. nov., Rhodopirellula pilleata sp. nov., and Rhodopirellula solitaria sp. nov. isolated from natural or artificial marine surfaces in Northern Germany and California, USA, and emended description of the genus Rhodopirellula.</title>
        <authorList>
            <person name="Kallscheuer N."/>
            <person name="Wiegand S."/>
            <person name="Jogler M."/>
            <person name="Boedeker C."/>
            <person name="Peeters S.H."/>
            <person name="Rast P."/>
            <person name="Heuer A."/>
            <person name="Jetten M.S.M."/>
            <person name="Rohde M."/>
            <person name="Jogler C."/>
        </authorList>
    </citation>
    <scope>NUCLEOTIDE SEQUENCE [LARGE SCALE GENOMIC DNA]</scope>
    <source>
        <strain evidence="1 2">Poly21</strain>
    </source>
</reference>
<protein>
    <submittedName>
        <fullName evidence="1">Uncharacterized protein</fullName>
    </submittedName>
</protein>
<proteinExistence type="predicted"/>